<keyword evidence="3" id="KW-1185">Reference proteome</keyword>
<dbReference type="InterPro" id="IPR012340">
    <property type="entry name" value="NA-bd_OB-fold"/>
</dbReference>
<feature type="transmembrane region" description="Helical" evidence="1">
    <location>
        <begin position="65"/>
        <end position="84"/>
    </location>
</feature>
<dbReference type="RefSeq" id="WP_021796911.1">
    <property type="nucleotide sequence ID" value="NZ_ACVN02000096.1"/>
</dbReference>
<name>U2QAY8_9ACTN</name>
<feature type="transmembrane region" description="Helical" evidence="1">
    <location>
        <begin position="40"/>
        <end position="59"/>
    </location>
</feature>
<keyword evidence="1" id="KW-0812">Transmembrane</keyword>
<comment type="caution">
    <text evidence="2">The sequence shown here is derived from an EMBL/GenBank/DDBJ whole genome shotgun (WGS) entry which is preliminary data.</text>
</comment>
<dbReference type="AlphaFoldDB" id="U2QAY8"/>
<protein>
    <submittedName>
        <fullName evidence="2">Nodulation efficiency protein NfeD</fullName>
    </submittedName>
</protein>
<dbReference type="Gene3D" id="2.40.50.140">
    <property type="entry name" value="Nucleic acid-binding proteins"/>
    <property type="match status" value="1"/>
</dbReference>
<keyword evidence="1" id="KW-1133">Transmembrane helix</keyword>
<dbReference type="EMBL" id="ACVN02000096">
    <property type="protein sequence ID" value="ERK59985.1"/>
    <property type="molecule type" value="Genomic_DNA"/>
</dbReference>
<feature type="transmembrane region" description="Helical" evidence="1">
    <location>
        <begin position="6"/>
        <end position="28"/>
    </location>
</feature>
<proteinExistence type="predicted"/>
<keyword evidence="1" id="KW-0472">Membrane</keyword>
<evidence type="ECO:0000256" key="1">
    <source>
        <dbReference type="SAM" id="Phobius"/>
    </source>
</evidence>
<gene>
    <name evidence="2" type="ORF">HMPREF0682_1560</name>
</gene>
<evidence type="ECO:0000313" key="3">
    <source>
        <dbReference type="Proteomes" id="UP000017052"/>
    </source>
</evidence>
<dbReference type="OrthoDB" id="4871596at2"/>
<sequence length="180" mass="17833">MTTFLIIGAVGVALLLAALVIGDVLDGLLGSAEGVFDSDVFSTAGLAGLVGGFGFGGAIGLGTSGLVPVGVLTGLVLGVALAYGSTRLTRVLRRQGSSNTVRTDSLVGAEASVITAIPADGYGRIRLSHNGHLLTVSARATTDIAAGERVWISEVLTPTAVGVRPIDALPAPDAGGGADR</sequence>
<dbReference type="Proteomes" id="UP000017052">
    <property type="component" value="Unassembled WGS sequence"/>
</dbReference>
<dbReference type="GeneID" id="95361230"/>
<evidence type="ECO:0000313" key="2">
    <source>
        <dbReference type="EMBL" id="ERK59985.1"/>
    </source>
</evidence>
<reference evidence="2" key="1">
    <citation type="submission" date="2013-08" db="EMBL/GenBank/DDBJ databases">
        <authorList>
            <person name="Durkin A.S."/>
            <person name="Haft D.R."/>
            <person name="McCorrison J."/>
            <person name="Torralba M."/>
            <person name="Gillis M."/>
            <person name="Haft D.H."/>
            <person name="Methe B."/>
            <person name="Sutton G."/>
            <person name="Nelson K.E."/>
        </authorList>
    </citation>
    <scope>NUCLEOTIDE SEQUENCE [LARGE SCALE GENOMIC DNA]</scope>
    <source>
        <strain evidence="2">F0233</strain>
    </source>
</reference>
<organism evidence="2 3">
    <name type="scientific">Propionibacterium acidifaciens F0233</name>
    <dbReference type="NCBI Taxonomy" id="553198"/>
    <lineage>
        <taxon>Bacteria</taxon>
        <taxon>Bacillati</taxon>
        <taxon>Actinomycetota</taxon>
        <taxon>Actinomycetes</taxon>
        <taxon>Propionibacteriales</taxon>
        <taxon>Propionibacteriaceae</taxon>
        <taxon>Propionibacterium</taxon>
    </lineage>
</organism>
<accession>U2QAY8</accession>